<dbReference type="AlphaFoldDB" id="A0A6L8V9F7"/>
<evidence type="ECO:0000259" key="1">
    <source>
        <dbReference type="Pfam" id="PF01636"/>
    </source>
</evidence>
<protein>
    <submittedName>
        <fullName evidence="2">Phosphotransferase</fullName>
    </submittedName>
</protein>
<accession>A0A6L8V9F7</accession>
<dbReference type="InterPro" id="IPR051678">
    <property type="entry name" value="AGP_Transferase"/>
</dbReference>
<keyword evidence="2" id="KW-0808">Transferase</keyword>
<evidence type="ECO:0000313" key="3">
    <source>
        <dbReference type="Proteomes" id="UP000481087"/>
    </source>
</evidence>
<keyword evidence="3" id="KW-1185">Reference proteome</keyword>
<dbReference type="EMBL" id="WTUZ01000040">
    <property type="protein sequence ID" value="MZQ86958.1"/>
    <property type="molecule type" value="Genomic_DNA"/>
</dbReference>
<sequence length="302" mass="34708">MEDFKQSANHFVKARFGERAQNLQPLAAGDWSSAYSLLLDGHEAVIRFGNYVADFEKDRVMSTYHSEILPIPRVLEVGETENGFYAISERVTGKHLDDLDGNEIRQVLPQLLDALYELQKHDLTSTQGIGLWRPDGVGPSWGAELLSVAEPRDRLAGWRERLDASPREAQVFDAGVETLRQLVPQLPECRGIVHNDLLNRNVLVDGGRLTGVIDWGNAFYGDPLYDNAWFLYWWSWYPQWQMVDLRGILERHWDKNGGRPLQLELRLRCCLLHIGLDHIAYCAFRERTADMQRNAEQVLTYM</sequence>
<reference evidence="2 3" key="1">
    <citation type="submission" date="2019-12" db="EMBL/GenBank/DDBJ databases">
        <title>Paenibacillus sp. nov. sp. isolated from soil.</title>
        <authorList>
            <person name="Kim J."/>
            <person name="Jeong S.E."/>
            <person name="Jung H.S."/>
            <person name="Jeon C.O."/>
        </authorList>
    </citation>
    <scope>NUCLEOTIDE SEQUENCE [LARGE SCALE GENOMIC DNA]</scope>
    <source>
        <strain evidence="2 3">5J-6</strain>
    </source>
</reference>
<dbReference type="InterPro" id="IPR002575">
    <property type="entry name" value="Aminoglycoside_PTrfase"/>
</dbReference>
<dbReference type="RefSeq" id="WP_161411484.1">
    <property type="nucleotide sequence ID" value="NZ_WTUZ01000040.1"/>
</dbReference>
<dbReference type="Gene3D" id="3.90.1200.10">
    <property type="match status" value="1"/>
</dbReference>
<dbReference type="Gene3D" id="3.30.200.150">
    <property type="match status" value="1"/>
</dbReference>
<gene>
    <name evidence="2" type="ORF">GQF01_33090</name>
</gene>
<dbReference type="SUPFAM" id="SSF56112">
    <property type="entry name" value="Protein kinase-like (PK-like)"/>
    <property type="match status" value="1"/>
</dbReference>
<feature type="domain" description="Aminoglycoside phosphotransferase" evidence="1">
    <location>
        <begin position="31"/>
        <end position="249"/>
    </location>
</feature>
<dbReference type="InterPro" id="IPR011009">
    <property type="entry name" value="Kinase-like_dom_sf"/>
</dbReference>
<organism evidence="2 3">
    <name type="scientific">Paenibacillus silvestris</name>
    <dbReference type="NCBI Taxonomy" id="2606219"/>
    <lineage>
        <taxon>Bacteria</taxon>
        <taxon>Bacillati</taxon>
        <taxon>Bacillota</taxon>
        <taxon>Bacilli</taxon>
        <taxon>Bacillales</taxon>
        <taxon>Paenibacillaceae</taxon>
        <taxon>Paenibacillus</taxon>
    </lineage>
</organism>
<dbReference type="GO" id="GO:0016740">
    <property type="term" value="F:transferase activity"/>
    <property type="evidence" value="ECO:0007669"/>
    <property type="project" value="UniProtKB-KW"/>
</dbReference>
<dbReference type="PANTHER" id="PTHR21310">
    <property type="entry name" value="AMINOGLYCOSIDE PHOSPHOTRANSFERASE-RELATED-RELATED"/>
    <property type="match status" value="1"/>
</dbReference>
<evidence type="ECO:0000313" key="2">
    <source>
        <dbReference type="EMBL" id="MZQ86958.1"/>
    </source>
</evidence>
<dbReference type="Pfam" id="PF01636">
    <property type="entry name" value="APH"/>
    <property type="match status" value="1"/>
</dbReference>
<comment type="caution">
    <text evidence="2">The sequence shown here is derived from an EMBL/GenBank/DDBJ whole genome shotgun (WGS) entry which is preliminary data.</text>
</comment>
<dbReference type="Proteomes" id="UP000481087">
    <property type="component" value="Unassembled WGS sequence"/>
</dbReference>
<proteinExistence type="predicted"/>
<name>A0A6L8V9F7_9BACL</name>